<dbReference type="InterPro" id="IPR010994">
    <property type="entry name" value="RuvA_2-like"/>
</dbReference>
<dbReference type="Pfam" id="PF01653">
    <property type="entry name" value="DNA_ligase_aden"/>
    <property type="match status" value="1"/>
</dbReference>
<organism evidence="16 17">
    <name type="scientific">Candidatus Kuenenbacteria bacterium CG1_02_38_13</name>
    <dbReference type="NCBI Taxonomy" id="1805235"/>
    <lineage>
        <taxon>Bacteria</taxon>
        <taxon>Candidatus Kueneniibacteriota</taxon>
    </lineage>
</organism>
<dbReference type="InterPro" id="IPR036420">
    <property type="entry name" value="BRCT_dom_sf"/>
</dbReference>
<evidence type="ECO:0000313" key="16">
    <source>
        <dbReference type="EMBL" id="OIO17524.1"/>
    </source>
</evidence>
<gene>
    <name evidence="14" type="primary">ligA</name>
    <name evidence="16" type="ORF">AUJ29_01230</name>
</gene>
<feature type="binding site" evidence="14">
    <location>
        <position position="174"/>
    </location>
    <ligand>
        <name>NAD(+)</name>
        <dbReference type="ChEBI" id="CHEBI:57540"/>
    </ligand>
</feature>
<dbReference type="Proteomes" id="UP000182465">
    <property type="component" value="Unassembled WGS sequence"/>
</dbReference>
<dbReference type="InterPro" id="IPR001679">
    <property type="entry name" value="DNA_ligase"/>
</dbReference>
<name>A0A1J4TZ69_9BACT</name>
<dbReference type="EC" id="6.5.1.2" evidence="2 14"/>
<evidence type="ECO:0000256" key="12">
    <source>
        <dbReference type="ARBA" id="ARBA00034005"/>
    </source>
</evidence>
<feature type="binding site" evidence="14">
    <location>
        <position position="288"/>
    </location>
    <ligand>
        <name>NAD(+)</name>
        <dbReference type="ChEBI" id="CHEBI:57540"/>
    </ligand>
</feature>
<feature type="binding site" evidence="14">
    <location>
        <position position="140"/>
    </location>
    <ligand>
        <name>NAD(+)</name>
        <dbReference type="ChEBI" id="CHEBI:57540"/>
    </ligand>
</feature>
<dbReference type="InterPro" id="IPR004150">
    <property type="entry name" value="NAD_DNA_ligase_OB"/>
</dbReference>
<keyword evidence="4 14" id="KW-0436">Ligase</keyword>
<protein>
    <recommendedName>
        <fullName evidence="3 14">DNA ligase</fullName>
        <ecNumber evidence="2 14">6.5.1.2</ecNumber>
    </recommendedName>
    <alternativeName>
        <fullName evidence="14">Polydeoxyribonucleotide synthase [NAD(+)]</fullName>
    </alternativeName>
</protein>
<dbReference type="InterPro" id="IPR001357">
    <property type="entry name" value="BRCT_dom"/>
</dbReference>
<dbReference type="InterPro" id="IPR013839">
    <property type="entry name" value="DNAligase_adenylation"/>
</dbReference>
<keyword evidence="9 14" id="KW-0460">Magnesium</keyword>
<feature type="active site" description="N6-AMP-lysine intermediate" evidence="14">
    <location>
        <position position="119"/>
    </location>
</feature>
<dbReference type="Gene3D" id="3.30.470.30">
    <property type="entry name" value="DNA ligase/mRNA capping enzyme"/>
    <property type="match status" value="1"/>
</dbReference>
<evidence type="ECO:0000256" key="11">
    <source>
        <dbReference type="ARBA" id="ARBA00023204"/>
    </source>
</evidence>
<feature type="binding site" evidence="14">
    <location>
        <position position="406"/>
    </location>
    <ligand>
        <name>Zn(2+)</name>
        <dbReference type="ChEBI" id="CHEBI:29105"/>
    </ligand>
</feature>
<evidence type="ECO:0000259" key="15">
    <source>
        <dbReference type="PROSITE" id="PS50172"/>
    </source>
</evidence>
<dbReference type="PROSITE" id="PS01056">
    <property type="entry name" value="DNA_LIGASE_N2"/>
    <property type="match status" value="1"/>
</dbReference>
<dbReference type="GO" id="GO:0006260">
    <property type="term" value="P:DNA replication"/>
    <property type="evidence" value="ECO:0007669"/>
    <property type="project" value="UniProtKB-KW"/>
</dbReference>
<dbReference type="GO" id="GO:0046872">
    <property type="term" value="F:metal ion binding"/>
    <property type="evidence" value="ECO:0007669"/>
    <property type="project" value="UniProtKB-KW"/>
</dbReference>
<sequence>MDKEQTKIRIAKIKEQMRDIDHAYFVLDKPIVSDAVRDSLKRELIQLEKNFPEFITKDSPTQRIGGKALGKFKKVRHTSQRYSLEDVFSFEEVLDFDFRVKRFLRIPQDRKVAYTCEFKIDGVNMTYFYRHGLFVRAITRGDGVVGEDVTNTVRTILSVPLRLQRDIDIEVSGEVFMPRSSFIRLNQINSQKNGQIFANPRNAAAGTVRQLDAGVASSRDLRAFFYTINSGYKTLTQFAMLEALQKLGFSVAKQYQQIDDIEQVNHFFTRSEKLRGQLDYDIDGIVIKVNDMSLQERLGRTAKTVRWAVAYKFQAEEVTTIVQKIELQVGRTGVLTPVAHLRPVCVAGSTISRATLHNEDEIKRLDVRIGDTVVIRKAGDIIPDIVKVLPKLRIGCEKKFVMPEDCPVCGSQIRRRSGEAAYRCANKNCFAQNIERFYHFVSRHAFAIGGLGRKNISRLFDEGLVEDVGDIFTLTKDDLLLVDHFAEKSAANLIQAIDRAKKITLAKFIYALGIMNVGEQTAIDLSEISYLRCQISDRNFIKLFQSLSLEKLSQVQDIGHIVAKSIHDYFHDGKNITLIKKLFANGVEISNMQHSISGEKVNVEKSKFKDKKFVLTGALDNLTRDEAKDKIKQIGGDILFSISKNIDYVLVGENPGAKYDKALKLGLKIINEKEFLEMAQ</sequence>
<dbReference type="FunFam" id="2.40.50.140:FF:000012">
    <property type="entry name" value="DNA ligase"/>
    <property type="match status" value="1"/>
</dbReference>
<feature type="binding site" evidence="14">
    <location>
        <position position="424"/>
    </location>
    <ligand>
        <name>Zn(2+)</name>
        <dbReference type="ChEBI" id="CHEBI:29105"/>
    </ligand>
</feature>
<reference evidence="16 17" key="1">
    <citation type="journal article" date="2016" name="Environ. Microbiol.">
        <title>Genomic resolution of a cold subsurface aquifer community provides metabolic insights for novel microbes adapted to high CO concentrations.</title>
        <authorList>
            <person name="Probst A.J."/>
            <person name="Castelle C.J."/>
            <person name="Singh A."/>
            <person name="Brown C.T."/>
            <person name="Anantharaman K."/>
            <person name="Sharon I."/>
            <person name="Hug L.A."/>
            <person name="Burstein D."/>
            <person name="Emerson J.B."/>
            <person name="Thomas B.C."/>
            <person name="Banfield J.F."/>
        </authorList>
    </citation>
    <scope>NUCLEOTIDE SEQUENCE [LARGE SCALE GENOMIC DNA]</scope>
    <source>
        <strain evidence="16">CG1_02_38_13</strain>
    </source>
</reference>
<evidence type="ECO:0000256" key="13">
    <source>
        <dbReference type="ARBA" id="ARBA00060881"/>
    </source>
</evidence>
<dbReference type="PANTHER" id="PTHR23389">
    <property type="entry name" value="CHROMOSOME TRANSMISSION FIDELITY FACTOR 18"/>
    <property type="match status" value="1"/>
</dbReference>
<keyword evidence="10 14" id="KW-0520">NAD</keyword>
<evidence type="ECO:0000256" key="3">
    <source>
        <dbReference type="ARBA" id="ARBA00013308"/>
    </source>
</evidence>
<dbReference type="HAMAP" id="MF_01588">
    <property type="entry name" value="DNA_ligase_A"/>
    <property type="match status" value="1"/>
</dbReference>
<dbReference type="Gene3D" id="1.10.150.20">
    <property type="entry name" value="5' to 3' exonuclease, C-terminal subdomain"/>
    <property type="match status" value="2"/>
</dbReference>
<comment type="function">
    <text evidence="1 14">DNA ligase that catalyzes the formation of phosphodiester linkages between 5'-phosphoryl and 3'-hydroxyl groups in double-stranded DNA using NAD as a coenzyme and as the energy source for the reaction. It is essential for DNA replication and repair of damaged DNA.</text>
</comment>
<dbReference type="CDD" id="cd17748">
    <property type="entry name" value="BRCT_DNA_ligase_like"/>
    <property type="match status" value="1"/>
</dbReference>
<dbReference type="PIRSF" id="PIRSF001604">
    <property type="entry name" value="LigA"/>
    <property type="match status" value="1"/>
</dbReference>
<dbReference type="SMART" id="SM00532">
    <property type="entry name" value="LIGANc"/>
    <property type="match status" value="1"/>
</dbReference>
<dbReference type="PANTHER" id="PTHR23389:SF9">
    <property type="entry name" value="DNA LIGASE"/>
    <property type="match status" value="1"/>
</dbReference>
<accession>A0A1J4TZ69</accession>
<dbReference type="InterPro" id="IPR004149">
    <property type="entry name" value="Znf_DNAligase_C4"/>
</dbReference>
<keyword evidence="11 14" id="KW-0234">DNA repair</keyword>
<evidence type="ECO:0000256" key="10">
    <source>
        <dbReference type="ARBA" id="ARBA00023027"/>
    </source>
</evidence>
<comment type="cofactor">
    <cofactor evidence="14">
        <name>Mg(2+)</name>
        <dbReference type="ChEBI" id="CHEBI:18420"/>
    </cofactor>
    <cofactor evidence="14">
        <name>Mn(2+)</name>
        <dbReference type="ChEBI" id="CHEBI:29035"/>
    </cofactor>
</comment>
<feature type="binding site" evidence="14">
    <location>
        <position position="117"/>
    </location>
    <ligand>
        <name>NAD(+)</name>
        <dbReference type="ChEBI" id="CHEBI:57540"/>
    </ligand>
</feature>
<evidence type="ECO:0000256" key="8">
    <source>
        <dbReference type="ARBA" id="ARBA00022833"/>
    </source>
</evidence>
<comment type="caution">
    <text evidence="16">The sequence shown here is derived from an EMBL/GenBank/DDBJ whole genome shotgun (WGS) entry which is preliminary data.</text>
</comment>
<evidence type="ECO:0000256" key="14">
    <source>
        <dbReference type="HAMAP-Rule" id="MF_01588"/>
    </source>
</evidence>
<dbReference type="SUPFAM" id="SSF50249">
    <property type="entry name" value="Nucleic acid-binding proteins"/>
    <property type="match status" value="1"/>
</dbReference>
<keyword evidence="6 14" id="KW-0479">Metal-binding</keyword>
<dbReference type="InterPro" id="IPR013840">
    <property type="entry name" value="DNAligase_N"/>
</dbReference>
<dbReference type="Pfam" id="PF00533">
    <property type="entry name" value="BRCT"/>
    <property type="match status" value="1"/>
</dbReference>
<evidence type="ECO:0000256" key="4">
    <source>
        <dbReference type="ARBA" id="ARBA00022598"/>
    </source>
</evidence>
<dbReference type="Gene3D" id="6.20.10.30">
    <property type="match status" value="1"/>
</dbReference>
<dbReference type="EMBL" id="MNVB01000029">
    <property type="protein sequence ID" value="OIO17524.1"/>
    <property type="molecule type" value="Genomic_DNA"/>
</dbReference>
<comment type="caution">
    <text evidence="14">Lacks conserved residue(s) required for the propagation of feature annotation.</text>
</comment>
<keyword evidence="7 14" id="KW-0227">DNA damage</keyword>
<dbReference type="InterPro" id="IPR012340">
    <property type="entry name" value="NA-bd_OB-fold"/>
</dbReference>
<dbReference type="NCBIfam" id="NF005932">
    <property type="entry name" value="PRK07956.1"/>
    <property type="match status" value="1"/>
</dbReference>
<feature type="binding site" evidence="14">
    <location>
        <position position="312"/>
    </location>
    <ligand>
        <name>NAD(+)</name>
        <dbReference type="ChEBI" id="CHEBI:57540"/>
    </ligand>
</feature>
<dbReference type="CDD" id="cd00114">
    <property type="entry name" value="LIGANc"/>
    <property type="match status" value="1"/>
</dbReference>
<dbReference type="InterPro" id="IPR041663">
    <property type="entry name" value="DisA/LigA_HHH"/>
</dbReference>
<comment type="similarity">
    <text evidence="13 14">Belongs to the NAD-dependent DNA ligase family. LigA subfamily.</text>
</comment>
<evidence type="ECO:0000256" key="2">
    <source>
        <dbReference type="ARBA" id="ARBA00012722"/>
    </source>
</evidence>
<feature type="binding site" evidence="14">
    <location>
        <position position="429"/>
    </location>
    <ligand>
        <name>Zn(2+)</name>
        <dbReference type="ChEBI" id="CHEBI:29105"/>
    </ligand>
</feature>
<dbReference type="NCBIfam" id="TIGR00575">
    <property type="entry name" value="dnlj"/>
    <property type="match status" value="1"/>
</dbReference>
<keyword evidence="5 14" id="KW-0235">DNA replication</keyword>
<feature type="binding site" evidence="14">
    <location>
        <begin position="83"/>
        <end position="84"/>
    </location>
    <ligand>
        <name>NAD(+)</name>
        <dbReference type="ChEBI" id="CHEBI:57540"/>
    </ligand>
</feature>
<dbReference type="Pfam" id="PF12826">
    <property type="entry name" value="HHH_2"/>
    <property type="match status" value="1"/>
</dbReference>
<dbReference type="Pfam" id="PF03119">
    <property type="entry name" value="DNA_ligase_ZBD"/>
    <property type="match status" value="1"/>
</dbReference>
<comment type="catalytic activity">
    <reaction evidence="12 14">
        <text>NAD(+) + (deoxyribonucleotide)n-3'-hydroxyl + 5'-phospho-(deoxyribonucleotide)m = (deoxyribonucleotide)n+m + AMP + beta-nicotinamide D-nucleotide.</text>
        <dbReference type="EC" id="6.5.1.2"/>
    </reaction>
</comment>
<dbReference type="Gene3D" id="1.10.287.610">
    <property type="entry name" value="Helix hairpin bin"/>
    <property type="match status" value="1"/>
</dbReference>
<dbReference type="InterPro" id="IPR033136">
    <property type="entry name" value="DNA_ligase_CS"/>
</dbReference>
<proteinExistence type="inferred from homology"/>
<evidence type="ECO:0000313" key="17">
    <source>
        <dbReference type="Proteomes" id="UP000182465"/>
    </source>
</evidence>
<evidence type="ECO:0000256" key="5">
    <source>
        <dbReference type="ARBA" id="ARBA00022705"/>
    </source>
</evidence>
<dbReference type="SUPFAM" id="SSF56091">
    <property type="entry name" value="DNA ligase/mRNA capping enzyme, catalytic domain"/>
    <property type="match status" value="1"/>
</dbReference>
<dbReference type="Gene3D" id="3.40.50.10190">
    <property type="entry name" value="BRCT domain"/>
    <property type="match status" value="1"/>
</dbReference>
<dbReference type="Pfam" id="PF03120">
    <property type="entry name" value="OB_DNA_ligase"/>
    <property type="match status" value="1"/>
</dbReference>
<dbReference type="GO" id="GO:0003911">
    <property type="term" value="F:DNA ligase (NAD+) activity"/>
    <property type="evidence" value="ECO:0007669"/>
    <property type="project" value="UniProtKB-UniRule"/>
</dbReference>
<evidence type="ECO:0000256" key="9">
    <source>
        <dbReference type="ARBA" id="ARBA00022842"/>
    </source>
</evidence>
<feature type="binding site" evidence="14">
    <location>
        <position position="409"/>
    </location>
    <ligand>
        <name>Zn(2+)</name>
        <dbReference type="ChEBI" id="CHEBI:29105"/>
    </ligand>
</feature>
<dbReference type="GO" id="GO:0006281">
    <property type="term" value="P:DNA repair"/>
    <property type="evidence" value="ECO:0007669"/>
    <property type="project" value="UniProtKB-KW"/>
</dbReference>
<dbReference type="SUPFAM" id="SSF52113">
    <property type="entry name" value="BRCT domain"/>
    <property type="match status" value="1"/>
</dbReference>
<dbReference type="SUPFAM" id="SSF47781">
    <property type="entry name" value="RuvA domain 2-like"/>
    <property type="match status" value="1"/>
</dbReference>
<keyword evidence="14" id="KW-0464">Manganese</keyword>
<dbReference type="AlphaFoldDB" id="A0A1J4TZ69"/>
<keyword evidence="8 14" id="KW-0862">Zinc</keyword>
<dbReference type="SMART" id="SM00292">
    <property type="entry name" value="BRCT"/>
    <property type="match status" value="1"/>
</dbReference>
<evidence type="ECO:0000256" key="6">
    <source>
        <dbReference type="ARBA" id="ARBA00022723"/>
    </source>
</evidence>
<dbReference type="GO" id="GO:0005829">
    <property type="term" value="C:cytosol"/>
    <property type="evidence" value="ECO:0007669"/>
    <property type="project" value="TreeGrafter"/>
</dbReference>
<dbReference type="FunFam" id="1.10.150.20:FF:000007">
    <property type="entry name" value="DNA ligase"/>
    <property type="match status" value="1"/>
</dbReference>
<dbReference type="PROSITE" id="PS50172">
    <property type="entry name" value="BRCT"/>
    <property type="match status" value="1"/>
</dbReference>
<dbReference type="Gene3D" id="2.40.50.140">
    <property type="entry name" value="Nucleic acid-binding proteins"/>
    <property type="match status" value="1"/>
</dbReference>
<evidence type="ECO:0000256" key="7">
    <source>
        <dbReference type="ARBA" id="ARBA00022763"/>
    </source>
</evidence>
<feature type="domain" description="BRCT" evidence="15">
    <location>
        <begin position="603"/>
        <end position="680"/>
    </location>
</feature>
<evidence type="ECO:0000256" key="1">
    <source>
        <dbReference type="ARBA" id="ARBA00004067"/>
    </source>
</evidence>